<dbReference type="GO" id="GO:0000978">
    <property type="term" value="F:RNA polymerase II cis-regulatory region sequence-specific DNA binding"/>
    <property type="evidence" value="ECO:0007669"/>
    <property type="project" value="TreeGrafter"/>
</dbReference>
<feature type="compositionally biased region" description="Polar residues" evidence="16">
    <location>
        <begin position="358"/>
        <end position="372"/>
    </location>
</feature>
<dbReference type="Ensembl" id="ENSGMOT00000052775.1">
    <property type="protein sequence ID" value="ENSGMOP00000055566.1"/>
    <property type="gene ID" value="ENSGMOG00000026427.1"/>
</dbReference>
<dbReference type="GO" id="GO:0048511">
    <property type="term" value="P:rhythmic process"/>
    <property type="evidence" value="ECO:0007669"/>
    <property type="project" value="UniProtKB-KW"/>
</dbReference>
<feature type="compositionally biased region" description="Low complexity" evidence="16">
    <location>
        <begin position="670"/>
        <end position="696"/>
    </location>
</feature>
<evidence type="ECO:0000256" key="9">
    <source>
        <dbReference type="ARBA" id="ARBA00023015"/>
    </source>
</evidence>
<dbReference type="Gene3D" id="3.30.160.60">
    <property type="entry name" value="Classic Zinc Finger"/>
    <property type="match status" value="3"/>
</dbReference>
<keyword evidence="13" id="KW-0804">Transcription</keyword>
<keyword evidence="11" id="KW-0238">DNA-binding</keyword>
<keyword evidence="10" id="KW-0090">Biological rhythms</keyword>
<evidence type="ECO:0000259" key="17">
    <source>
        <dbReference type="PROSITE" id="PS50157"/>
    </source>
</evidence>
<keyword evidence="19" id="KW-1185">Reference proteome</keyword>
<evidence type="ECO:0000256" key="2">
    <source>
        <dbReference type="ARBA" id="ARBA00004496"/>
    </source>
</evidence>
<keyword evidence="7 15" id="KW-0863">Zinc-finger</keyword>
<feature type="domain" description="C2H2-type" evidence="17">
    <location>
        <begin position="546"/>
        <end position="573"/>
    </location>
</feature>
<dbReference type="FunFam" id="3.30.160.60:FF:000064">
    <property type="entry name" value="Early growth response protein 3"/>
    <property type="match status" value="1"/>
</dbReference>
<name>A0A8C5C627_GADMO</name>
<evidence type="ECO:0000256" key="5">
    <source>
        <dbReference type="ARBA" id="ARBA00022723"/>
    </source>
</evidence>
<sequence length="717" mass="77110">MSNICVSPDSFCPQEEIYLMRLCFVRWRLGQASSLKAGSDQRRYAVDPVRLVRGRGRHPVERPEAAHLLLRTAAGRNVDVRGRQTSQEKNGADVGLCNLLDSRRHHFNHLSLHHHHQQRQESDQSVSPPATQTSVEAETAEQILDPQRLDTRLSSKSQDIRDMAAVKTERFLSSLQISDPLGGFAPPHSPLDSYQKLEELHLLLQSAAAGNSFLTASTDGLGFLTGESGDVDRPCGDSLLELSACCEESKIISELLGLPSFPARLPPLAYSGRFSLEPSPAPSSTCGPTSTTHSGGNIWPESLLSLVTGLVSLATPPPSSSSGACELSSSSSSASSVSSSSPHTLHPESVGMDHSMAFPSQTFSHPSVQSSCAPLAYHNPSPAPRHAAPAPPSMMQMIPDYRLSHHHPHQQLQQQQPGCGLGLLPQDQKPVLGQVHDLSVFNVQPQHQQPPLTPLFTIKAFSSGQPQPQTQQPQSMDIPLGHGLTGAPGGPRGKPVPLRKHPLGRQYKKTPSERPYACPAEGCERRFSRSDELTRHVRVHTGQKPFQCRICMRSFSRSDHLTTHIRTHTGEKPFACAHCGRKFARSDECKRHGKIHLRQRDRKMAPEAAAAAASAAFSSASPSSSSPRPPCSDPGATSEYCSSPSSPSLSSSSSSSCGSLSSPTGALFYPPSSVYGQGPSSSSSPAPHLYASSSSPGLSPHWEHVSRRSSPHGSDVC</sequence>
<dbReference type="SUPFAM" id="SSF57667">
    <property type="entry name" value="beta-beta-alpha zinc fingers"/>
    <property type="match status" value="2"/>
</dbReference>
<feature type="compositionally biased region" description="Low complexity" evidence="16">
    <location>
        <begin position="641"/>
        <end position="662"/>
    </location>
</feature>
<accession>A0A8C5C627</accession>
<evidence type="ECO:0000256" key="13">
    <source>
        <dbReference type="ARBA" id="ARBA00023163"/>
    </source>
</evidence>
<evidence type="ECO:0000256" key="10">
    <source>
        <dbReference type="ARBA" id="ARBA00023108"/>
    </source>
</evidence>
<comment type="similarity">
    <text evidence="3">Belongs to the EGR C2H2-type zinc-finger protein family.</text>
</comment>
<dbReference type="PROSITE" id="PS00028">
    <property type="entry name" value="ZINC_FINGER_C2H2_1"/>
    <property type="match status" value="3"/>
</dbReference>
<reference evidence="18" key="1">
    <citation type="submission" date="2025-08" db="UniProtKB">
        <authorList>
            <consortium name="Ensembl"/>
        </authorList>
    </citation>
    <scope>IDENTIFICATION</scope>
</reference>
<keyword evidence="6" id="KW-0677">Repeat</keyword>
<dbReference type="InterPro" id="IPR036236">
    <property type="entry name" value="Znf_C2H2_sf"/>
</dbReference>
<dbReference type="PANTHER" id="PTHR23235">
    <property type="entry name" value="KRUEPPEL-LIKE TRANSCRIPTION FACTOR"/>
    <property type="match status" value="1"/>
</dbReference>
<feature type="compositionally biased region" description="Gly residues" evidence="16">
    <location>
        <begin position="483"/>
        <end position="492"/>
    </location>
</feature>
<feature type="compositionally biased region" description="Polar residues" evidence="16">
    <location>
        <begin position="123"/>
        <end position="136"/>
    </location>
</feature>
<dbReference type="GO" id="GO:0008270">
    <property type="term" value="F:zinc ion binding"/>
    <property type="evidence" value="ECO:0007669"/>
    <property type="project" value="UniProtKB-KW"/>
</dbReference>
<dbReference type="GO" id="GO:0005634">
    <property type="term" value="C:nucleus"/>
    <property type="evidence" value="ECO:0007669"/>
    <property type="project" value="UniProtKB-SubCell"/>
</dbReference>
<dbReference type="GeneTree" id="ENSGT00940000165075"/>
<dbReference type="InterPro" id="IPR013087">
    <property type="entry name" value="Znf_C2H2_type"/>
</dbReference>
<comment type="subcellular location">
    <subcellularLocation>
        <location evidence="2">Cytoplasm</location>
    </subcellularLocation>
    <subcellularLocation>
        <location evidence="1">Nucleus</location>
    </subcellularLocation>
</comment>
<keyword evidence="8" id="KW-0862">Zinc</keyword>
<dbReference type="PROSITE" id="PS50157">
    <property type="entry name" value="ZINC_FINGER_C2H2_2"/>
    <property type="match status" value="3"/>
</dbReference>
<keyword evidence="5" id="KW-0479">Metal-binding</keyword>
<dbReference type="GO" id="GO:0005737">
    <property type="term" value="C:cytoplasm"/>
    <property type="evidence" value="ECO:0007669"/>
    <property type="project" value="UniProtKB-SubCell"/>
</dbReference>
<dbReference type="SMART" id="SM00355">
    <property type="entry name" value="ZnF_C2H2"/>
    <property type="match status" value="3"/>
</dbReference>
<keyword evidence="12" id="KW-0010">Activator</keyword>
<evidence type="ECO:0000256" key="6">
    <source>
        <dbReference type="ARBA" id="ARBA00022737"/>
    </source>
</evidence>
<dbReference type="OMA" id="PVETCIR"/>
<evidence type="ECO:0000256" key="7">
    <source>
        <dbReference type="ARBA" id="ARBA00022771"/>
    </source>
</evidence>
<evidence type="ECO:0000256" key="14">
    <source>
        <dbReference type="ARBA" id="ARBA00023242"/>
    </source>
</evidence>
<feature type="domain" description="C2H2-type" evidence="17">
    <location>
        <begin position="574"/>
        <end position="601"/>
    </location>
</feature>
<evidence type="ECO:0000256" key="11">
    <source>
        <dbReference type="ARBA" id="ARBA00023125"/>
    </source>
</evidence>
<reference evidence="18" key="2">
    <citation type="submission" date="2025-09" db="UniProtKB">
        <authorList>
            <consortium name="Ensembl"/>
        </authorList>
    </citation>
    <scope>IDENTIFICATION</scope>
</reference>
<organism evidence="18 19">
    <name type="scientific">Gadus morhua</name>
    <name type="common">Atlantic cod</name>
    <dbReference type="NCBI Taxonomy" id="8049"/>
    <lineage>
        <taxon>Eukaryota</taxon>
        <taxon>Metazoa</taxon>
        <taxon>Chordata</taxon>
        <taxon>Craniata</taxon>
        <taxon>Vertebrata</taxon>
        <taxon>Euteleostomi</taxon>
        <taxon>Actinopterygii</taxon>
        <taxon>Neopterygii</taxon>
        <taxon>Teleostei</taxon>
        <taxon>Neoteleostei</taxon>
        <taxon>Acanthomorphata</taxon>
        <taxon>Zeiogadaria</taxon>
        <taxon>Gadariae</taxon>
        <taxon>Gadiformes</taxon>
        <taxon>Gadoidei</taxon>
        <taxon>Gadidae</taxon>
        <taxon>Gadus</taxon>
    </lineage>
</organism>
<evidence type="ECO:0000313" key="19">
    <source>
        <dbReference type="Proteomes" id="UP000694546"/>
    </source>
</evidence>
<evidence type="ECO:0000256" key="1">
    <source>
        <dbReference type="ARBA" id="ARBA00004123"/>
    </source>
</evidence>
<dbReference type="Pfam" id="PF00096">
    <property type="entry name" value="zf-C2H2"/>
    <property type="match status" value="2"/>
</dbReference>
<feature type="domain" description="C2H2-type" evidence="17">
    <location>
        <begin position="516"/>
        <end position="545"/>
    </location>
</feature>
<dbReference type="AlphaFoldDB" id="A0A8C5C627"/>
<keyword evidence="14" id="KW-0539">Nucleus</keyword>
<evidence type="ECO:0000256" key="12">
    <source>
        <dbReference type="ARBA" id="ARBA00023159"/>
    </source>
</evidence>
<dbReference type="PANTHER" id="PTHR23235:SF42">
    <property type="entry name" value="EARLY GROWTH RESPONSE PROTEIN 1"/>
    <property type="match status" value="1"/>
</dbReference>
<keyword evidence="9" id="KW-0805">Transcription regulation</keyword>
<dbReference type="GO" id="GO:0000981">
    <property type="term" value="F:DNA-binding transcription factor activity, RNA polymerase II-specific"/>
    <property type="evidence" value="ECO:0007669"/>
    <property type="project" value="TreeGrafter"/>
</dbReference>
<evidence type="ECO:0000256" key="4">
    <source>
        <dbReference type="ARBA" id="ARBA00022490"/>
    </source>
</evidence>
<feature type="region of interest" description="Disordered" evidence="16">
    <location>
        <begin position="318"/>
        <end position="395"/>
    </location>
</feature>
<feature type="compositionally biased region" description="Basic residues" evidence="16">
    <location>
        <begin position="497"/>
        <end position="508"/>
    </location>
</feature>
<evidence type="ECO:0000256" key="8">
    <source>
        <dbReference type="ARBA" id="ARBA00022833"/>
    </source>
</evidence>
<evidence type="ECO:0000256" key="3">
    <source>
        <dbReference type="ARBA" id="ARBA00005682"/>
    </source>
</evidence>
<dbReference type="Proteomes" id="UP000694546">
    <property type="component" value="Chromosome 7"/>
</dbReference>
<feature type="region of interest" description="Disordered" evidence="16">
    <location>
        <begin position="482"/>
        <end position="515"/>
    </location>
</feature>
<proteinExistence type="inferred from homology"/>
<evidence type="ECO:0000256" key="16">
    <source>
        <dbReference type="SAM" id="MobiDB-lite"/>
    </source>
</evidence>
<evidence type="ECO:0000256" key="15">
    <source>
        <dbReference type="PROSITE-ProRule" id="PRU00042"/>
    </source>
</evidence>
<keyword evidence="4" id="KW-0963">Cytoplasm</keyword>
<feature type="region of interest" description="Disordered" evidence="16">
    <location>
        <begin position="594"/>
        <end position="717"/>
    </location>
</feature>
<evidence type="ECO:0000313" key="18">
    <source>
        <dbReference type="Ensembl" id="ENSGMOP00000055566.1"/>
    </source>
</evidence>
<feature type="region of interest" description="Disordered" evidence="16">
    <location>
        <begin position="112"/>
        <end position="140"/>
    </location>
</feature>
<feature type="compositionally biased region" description="Low complexity" evidence="16">
    <location>
        <begin position="320"/>
        <end position="341"/>
    </location>
</feature>
<feature type="compositionally biased region" description="Low complexity" evidence="16">
    <location>
        <begin position="606"/>
        <end position="626"/>
    </location>
</feature>
<protein>
    <recommendedName>
        <fullName evidence="17">C2H2-type domain-containing protein</fullName>
    </recommendedName>
</protein>